<keyword evidence="11" id="KW-1185">Reference proteome</keyword>
<proteinExistence type="predicted"/>
<dbReference type="GO" id="GO:0005886">
    <property type="term" value="C:plasma membrane"/>
    <property type="evidence" value="ECO:0007669"/>
    <property type="project" value="UniProtKB-SubCell"/>
</dbReference>
<dbReference type="PANTHER" id="PTHR48021">
    <property type="match status" value="1"/>
</dbReference>
<feature type="domain" description="Major facilitator superfamily (MFS) profile" evidence="9">
    <location>
        <begin position="27"/>
        <end position="446"/>
    </location>
</feature>
<dbReference type="PROSITE" id="PS00217">
    <property type="entry name" value="SUGAR_TRANSPORT_2"/>
    <property type="match status" value="1"/>
</dbReference>
<evidence type="ECO:0000256" key="7">
    <source>
        <dbReference type="ARBA" id="ARBA00023136"/>
    </source>
</evidence>
<dbReference type="Proteomes" id="UP000479000">
    <property type="component" value="Unassembled WGS sequence"/>
</dbReference>
<dbReference type="Gene3D" id="1.20.1250.20">
    <property type="entry name" value="MFS general substrate transporter like domains"/>
    <property type="match status" value="1"/>
</dbReference>
<feature type="transmembrane region" description="Helical" evidence="8">
    <location>
        <begin position="300"/>
        <end position="319"/>
    </location>
</feature>
<gene>
    <name evidence="10" type="ORF">NTEN_LOCUS19893</name>
</gene>
<feature type="transmembrane region" description="Helical" evidence="8">
    <location>
        <begin position="388"/>
        <end position="408"/>
    </location>
</feature>
<dbReference type="EMBL" id="CADCXU010029217">
    <property type="protein sequence ID" value="CAB0015553.1"/>
    <property type="molecule type" value="Genomic_DNA"/>
</dbReference>
<evidence type="ECO:0000256" key="3">
    <source>
        <dbReference type="ARBA" id="ARBA00022475"/>
    </source>
</evidence>
<dbReference type="InterPro" id="IPR036259">
    <property type="entry name" value="MFS_trans_sf"/>
</dbReference>
<dbReference type="SUPFAM" id="SSF103473">
    <property type="entry name" value="MFS general substrate transporter"/>
    <property type="match status" value="1"/>
</dbReference>
<evidence type="ECO:0000313" key="11">
    <source>
        <dbReference type="Proteomes" id="UP000479000"/>
    </source>
</evidence>
<keyword evidence="3" id="KW-1003">Cell membrane</keyword>
<evidence type="ECO:0000313" key="10">
    <source>
        <dbReference type="EMBL" id="CAB0015553.1"/>
    </source>
</evidence>
<evidence type="ECO:0000256" key="2">
    <source>
        <dbReference type="ARBA" id="ARBA00022448"/>
    </source>
</evidence>
<accession>A0A6H5HE55</accession>
<keyword evidence="7 8" id="KW-0472">Membrane</keyword>
<keyword evidence="5 8" id="KW-0812">Transmembrane</keyword>
<dbReference type="AlphaFoldDB" id="A0A6H5HE55"/>
<dbReference type="InterPro" id="IPR003663">
    <property type="entry name" value="Sugar/inositol_transpt"/>
</dbReference>
<feature type="transmembrane region" description="Helical" evidence="8">
    <location>
        <begin position="118"/>
        <end position="142"/>
    </location>
</feature>
<feature type="transmembrane region" description="Helical" evidence="8">
    <location>
        <begin position="262"/>
        <end position="285"/>
    </location>
</feature>
<feature type="transmembrane region" description="Helical" evidence="8">
    <location>
        <begin position="420"/>
        <end position="442"/>
    </location>
</feature>
<feature type="transmembrane region" description="Helical" evidence="8">
    <location>
        <begin position="26"/>
        <end position="44"/>
    </location>
</feature>
<feature type="transmembrane region" description="Helical" evidence="8">
    <location>
        <begin position="175"/>
        <end position="194"/>
    </location>
</feature>
<feature type="transmembrane region" description="Helical" evidence="8">
    <location>
        <begin position="91"/>
        <end position="111"/>
    </location>
</feature>
<dbReference type="GO" id="GO:0022857">
    <property type="term" value="F:transmembrane transporter activity"/>
    <property type="evidence" value="ECO:0007669"/>
    <property type="project" value="InterPro"/>
</dbReference>
<dbReference type="InterPro" id="IPR050549">
    <property type="entry name" value="MFS_Trehalose_Transporter"/>
</dbReference>
<feature type="transmembrane region" description="Helical" evidence="8">
    <location>
        <begin position="326"/>
        <end position="348"/>
    </location>
</feature>
<dbReference type="Pfam" id="PF00083">
    <property type="entry name" value="Sugar_tr"/>
    <property type="match status" value="1"/>
</dbReference>
<keyword evidence="6 8" id="KW-1133">Transmembrane helix</keyword>
<evidence type="ECO:0000256" key="6">
    <source>
        <dbReference type="ARBA" id="ARBA00022989"/>
    </source>
</evidence>
<dbReference type="InterPro" id="IPR005828">
    <property type="entry name" value="MFS_sugar_transport-like"/>
</dbReference>
<keyword evidence="4" id="KW-0762">Sugar transport</keyword>
<protein>
    <recommendedName>
        <fullName evidence="9">Major facilitator superfamily (MFS) profile domain-containing protein</fullName>
    </recommendedName>
</protein>
<reference evidence="10 11" key="1">
    <citation type="submission" date="2020-02" db="EMBL/GenBank/DDBJ databases">
        <authorList>
            <person name="Ferguson B K."/>
        </authorList>
    </citation>
    <scope>NUCLEOTIDE SEQUENCE [LARGE SCALE GENOMIC DNA]</scope>
</reference>
<comment type="subcellular location">
    <subcellularLocation>
        <location evidence="1">Cell membrane</location>
        <topology evidence="1">Multi-pass membrane protein</topology>
    </subcellularLocation>
</comment>
<evidence type="ECO:0000256" key="8">
    <source>
        <dbReference type="SAM" id="Phobius"/>
    </source>
</evidence>
<evidence type="ECO:0000256" key="1">
    <source>
        <dbReference type="ARBA" id="ARBA00004651"/>
    </source>
</evidence>
<dbReference type="PROSITE" id="PS50850">
    <property type="entry name" value="MFS"/>
    <property type="match status" value="1"/>
</dbReference>
<name>A0A6H5HE55_9HEMI</name>
<evidence type="ECO:0000256" key="5">
    <source>
        <dbReference type="ARBA" id="ARBA00022692"/>
    </source>
</evidence>
<evidence type="ECO:0000259" key="9">
    <source>
        <dbReference type="PROSITE" id="PS50850"/>
    </source>
</evidence>
<feature type="transmembrane region" description="Helical" evidence="8">
    <location>
        <begin position="354"/>
        <end position="376"/>
    </location>
</feature>
<dbReference type="PRINTS" id="PR00171">
    <property type="entry name" value="SUGRTRNSPORT"/>
</dbReference>
<dbReference type="PANTHER" id="PTHR48021:SF1">
    <property type="entry name" value="GH07001P-RELATED"/>
    <property type="match status" value="1"/>
</dbReference>
<dbReference type="InterPro" id="IPR005829">
    <property type="entry name" value="Sugar_transporter_CS"/>
</dbReference>
<organism evidence="10 11">
    <name type="scientific">Nesidiocoris tenuis</name>
    <dbReference type="NCBI Taxonomy" id="355587"/>
    <lineage>
        <taxon>Eukaryota</taxon>
        <taxon>Metazoa</taxon>
        <taxon>Ecdysozoa</taxon>
        <taxon>Arthropoda</taxon>
        <taxon>Hexapoda</taxon>
        <taxon>Insecta</taxon>
        <taxon>Pterygota</taxon>
        <taxon>Neoptera</taxon>
        <taxon>Paraneoptera</taxon>
        <taxon>Hemiptera</taxon>
        <taxon>Heteroptera</taxon>
        <taxon>Panheteroptera</taxon>
        <taxon>Cimicomorpha</taxon>
        <taxon>Miridae</taxon>
        <taxon>Dicyphina</taxon>
        <taxon>Nesidiocoris</taxon>
    </lineage>
</organism>
<dbReference type="FunFam" id="1.20.1250.20:FF:000218">
    <property type="entry name" value="facilitated trehalose transporter Tret1"/>
    <property type="match status" value="1"/>
</dbReference>
<sequence>MSIGFVVLKNELITGSLAQQIKAENFCLFLASVGVLGVGCSVGWTSPTIKKLEKQKIITASQSSWIASAHEIGHFLSPFPVGYLVGKIGRIWLLLAASILAIAGWVLVLCFNQGYHIALLYASRVLFGLSMGTVFTVVPLYIAEVAPPTSRGALSTLFQAMLYLGHLLEYSAGPYSSYTALAIISMVVACTWLVTTLCMKESPVYLVQNGRNDKAIDNIAWLLNTNDSEIIRAELVKTEQMLDQRWERSIWDLFKRGYRAKLTIVCFAAAAQRFTGMSSVVAYAAQTFPSTKGFLNSDQYTILFGFLVFAFTFVSASLIDSLGRRPLMIASAFGCGVAHAVTAVYFGWNTDSLTWIPFLSITSFSVLYSLGIGPIVNTLQGELFPPELKGYASSIVTIVHAATSFMVTKSFQVIKNDAGLYVNFIIYAALCFLSSVIAYLFVPETKRKHLMETQGTED</sequence>
<evidence type="ECO:0000256" key="4">
    <source>
        <dbReference type="ARBA" id="ARBA00022597"/>
    </source>
</evidence>
<dbReference type="InterPro" id="IPR020846">
    <property type="entry name" value="MFS_dom"/>
</dbReference>
<dbReference type="OrthoDB" id="4142200at2759"/>
<keyword evidence="2" id="KW-0813">Transport</keyword>